<evidence type="ECO:0000313" key="2">
    <source>
        <dbReference type="Proteomes" id="UP000503820"/>
    </source>
</evidence>
<dbReference type="Proteomes" id="UP000503820">
    <property type="component" value="Unassembled WGS sequence"/>
</dbReference>
<name>A0A7J0BW67_9BACT</name>
<gene>
    <name evidence="1" type="ORF">DSM19430T_26430</name>
</gene>
<evidence type="ECO:0000313" key="1">
    <source>
        <dbReference type="EMBL" id="GFM37959.1"/>
    </source>
</evidence>
<organism evidence="1 2">
    <name type="scientific">Desulfovibrio psychrotolerans</name>
    <dbReference type="NCBI Taxonomy" id="415242"/>
    <lineage>
        <taxon>Bacteria</taxon>
        <taxon>Pseudomonadati</taxon>
        <taxon>Thermodesulfobacteriota</taxon>
        <taxon>Desulfovibrionia</taxon>
        <taxon>Desulfovibrionales</taxon>
        <taxon>Desulfovibrionaceae</taxon>
        <taxon>Desulfovibrio</taxon>
    </lineage>
</organism>
<reference evidence="1 2" key="1">
    <citation type="submission" date="2020-05" db="EMBL/GenBank/DDBJ databases">
        <title>Draft genome sequence of Desulfovibrio psychrotolerans JS1T.</title>
        <authorList>
            <person name="Ueno A."/>
            <person name="Tamazawa S."/>
            <person name="Tamamura S."/>
            <person name="Murakami T."/>
            <person name="Kiyama T."/>
            <person name="Inomata H."/>
            <person name="Amano Y."/>
            <person name="Miyakawa K."/>
            <person name="Tamaki H."/>
            <person name="Naganuma T."/>
            <person name="Kaneko K."/>
        </authorList>
    </citation>
    <scope>NUCLEOTIDE SEQUENCE [LARGE SCALE GENOMIC DNA]</scope>
    <source>
        <strain evidence="1 2">JS1</strain>
    </source>
</reference>
<sequence>MFANVGKVVEPDIQRGGEHLLENLVEFCHISLLDDSNSDIIKKGQGRSEEGLLKGWLKERRIEKNKKQCAVQDRIEIRDIMGQAGI</sequence>
<dbReference type="EMBL" id="BLVP01000010">
    <property type="protein sequence ID" value="GFM37959.1"/>
    <property type="molecule type" value="Genomic_DNA"/>
</dbReference>
<comment type="caution">
    <text evidence="1">The sequence shown here is derived from an EMBL/GenBank/DDBJ whole genome shotgun (WGS) entry which is preliminary data.</text>
</comment>
<protein>
    <submittedName>
        <fullName evidence="1">Uncharacterized protein</fullName>
    </submittedName>
</protein>
<accession>A0A7J0BW67</accession>
<proteinExistence type="predicted"/>
<dbReference type="AlphaFoldDB" id="A0A7J0BW67"/>
<keyword evidence="2" id="KW-1185">Reference proteome</keyword>